<sequence>MNDLERRLAQIRSQLLALVWRQGRGLRRLGNPRALTSRRYSLAASIIDMRVIAWSAKLSAGQGATQQQVEAVPKQTLLRQVDYLSIPLRLSVRTTGLFGAREFALMQPRPSRCGRAGRVRDRAAACGVKYGIRR</sequence>
<dbReference type="Gene3D" id="3.40.50.720">
    <property type="entry name" value="NAD(P)-binding Rossmann-like Domain"/>
    <property type="match status" value="1"/>
</dbReference>
<evidence type="ECO:0000256" key="1">
    <source>
        <dbReference type="ARBA" id="ARBA00023027"/>
    </source>
</evidence>
<evidence type="ECO:0000313" key="4">
    <source>
        <dbReference type="Proteomes" id="UP001595462"/>
    </source>
</evidence>
<dbReference type="EMBL" id="JBHRSS010000003">
    <property type="protein sequence ID" value="MFC3103058.1"/>
    <property type="molecule type" value="Genomic_DNA"/>
</dbReference>
<dbReference type="Pfam" id="PF02826">
    <property type="entry name" value="2-Hacid_dh_C"/>
    <property type="match status" value="1"/>
</dbReference>
<evidence type="ECO:0000313" key="3">
    <source>
        <dbReference type="EMBL" id="MFC3103058.1"/>
    </source>
</evidence>
<accession>A0ABV7EK07</accession>
<keyword evidence="4" id="KW-1185">Reference proteome</keyword>
<proteinExistence type="predicted"/>
<comment type="caution">
    <text evidence="3">The sequence shown here is derived from an EMBL/GenBank/DDBJ whole genome shotgun (WGS) entry which is preliminary data.</text>
</comment>
<reference evidence="4" key="1">
    <citation type="journal article" date="2019" name="Int. J. Syst. Evol. Microbiol.">
        <title>The Global Catalogue of Microorganisms (GCM) 10K type strain sequencing project: providing services to taxonomists for standard genome sequencing and annotation.</title>
        <authorList>
            <consortium name="The Broad Institute Genomics Platform"/>
            <consortium name="The Broad Institute Genome Sequencing Center for Infectious Disease"/>
            <person name="Wu L."/>
            <person name="Ma J."/>
        </authorList>
    </citation>
    <scope>NUCLEOTIDE SEQUENCE [LARGE SCALE GENOMIC DNA]</scope>
    <source>
        <strain evidence="4">KCTC 52640</strain>
    </source>
</reference>
<dbReference type="RefSeq" id="WP_380686717.1">
    <property type="nucleotide sequence ID" value="NZ_JBHRSS010000003.1"/>
</dbReference>
<dbReference type="Proteomes" id="UP001595462">
    <property type="component" value="Unassembled WGS sequence"/>
</dbReference>
<protein>
    <submittedName>
        <fullName evidence="3">NAD(P)-dependent oxidoreductase</fullName>
    </submittedName>
</protein>
<evidence type="ECO:0000259" key="2">
    <source>
        <dbReference type="Pfam" id="PF02826"/>
    </source>
</evidence>
<dbReference type="InterPro" id="IPR006140">
    <property type="entry name" value="D-isomer_DH_NAD-bd"/>
</dbReference>
<organism evidence="3 4">
    <name type="scientific">Salinisphaera aquimarina</name>
    <dbReference type="NCBI Taxonomy" id="2094031"/>
    <lineage>
        <taxon>Bacteria</taxon>
        <taxon>Pseudomonadati</taxon>
        <taxon>Pseudomonadota</taxon>
        <taxon>Gammaproteobacteria</taxon>
        <taxon>Salinisphaerales</taxon>
        <taxon>Salinisphaeraceae</taxon>
        <taxon>Salinisphaera</taxon>
    </lineage>
</organism>
<keyword evidence="1" id="KW-0520">NAD</keyword>
<feature type="domain" description="D-isomer specific 2-hydroxyacid dehydrogenase NAD-binding" evidence="2">
    <location>
        <begin position="44"/>
        <end position="109"/>
    </location>
</feature>
<gene>
    <name evidence="3" type="ORF">ACFOSU_04060</name>
</gene>
<name>A0ABV7EK07_9GAMM</name>